<dbReference type="GO" id="GO:0009003">
    <property type="term" value="F:signal peptidase activity"/>
    <property type="evidence" value="ECO:0007669"/>
    <property type="project" value="UniProtKB-EC"/>
</dbReference>
<feature type="non-terminal residue" evidence="7">
    <location>
        <position position="253"/>
    </location>
</feature>
<comment type="similarity">
    <text evidence="2">Belongs to the peptidase S26 family.</text>
</comment>
<feature type="transmembrane region" description="Helical" evidence="5">
    <location>
        <begin position="6"/>
        <end position="24"/>
    </location>
</feature>
<keyword evidence="8" id="KW-1185">Reference proteome</keyword>
<comment type="catalytic activity">
    <reaction evidence="1">
        <text>Cleavage of hydrophobic, N-terminal signal or leader sequences from secreted and periplasmic proteins.</text>
        <dbReference type="EC" id="3.4.21.89"/>
    </reaction>
</comment>
<dbReference type="EMBL" id="JAHRHJ020000006">
    <property type="protein sequence ID" value="KAH9311761.1"/>
    <property type="molecule type" value="Genomic_DNA"/>
</dbReference>
<dbReference type="GO" id="GO:0010027">
    <property type="term" value="P:thylakoid membrane organization"/>
    <property type="evidence" value="ECO:0007669"/>
    <property type="project" value="TreeGrafter"/>
</dbReference>
<dbReference type="PANTHER" id="PTHR43390">
    <property type="entry name" value="SIGNAL PEPTIDASE I"/>
    <property type="match status" value="1"/>
</dbReference>
<feature type="transmembrane region" description="Helical" evidence="5">
    <location>
        <begin position="138"/>
        <end position="157"/>
    </location>
</feature>
<evidence type="ECO:0000256" key="4">
    <source>
        <dbReference type="ARBA" id="ARBA00022801"/>
    </source>
</evidence>
<gene>
    <name evidence="7" type="ORF">KI387_026796</name>
</gene>
<keyword evidence="5" id="KW-0472">Membrane</keyword>
<evidence type="ECO:0000259" key="6">
    <source>
        <dbReference type="Pfam" id="PF10502"/>
    </source>
</evidence>
<dbReference type="SUPFAM" id="SSF51306">
    <property type="entry name" value="LexA/Signal peptidase"/>
    <property type="match status" value="1"/>
</dbReference>
<evidence type="ECO:0000256" key="3">
    <source>
        <dbReference type="ARBA" id="ARBA00013208"/>
    </source>
</evidence>
<evidence type="ECO:0000256" key="5">
    <source>
        <dbReference type="SAM" id="Phobius"/>
    </source>
</evidence>
<proteinExistence type="inferred from homology"/>
<dbReference type="Gene3D" id="2.10.109.10">
    <property type="entry name" value="Umud Fragment, subunit A"/>
    <property type="match status" value="1"/>
</dbReference>
<organism evidence="7 8">
    <name type="scientific">Taxus chinensis</name>
    <name type="common">Chinese yew</name>
    <name type="synonym">Taxus wallichiana var. chinensis</name>
    <dbReference type="NCBI Taxonomy" id="29808"/>
    <lineage>
        <taxon>Eukaryota</taxon>
        <taxon>Viridiplantae</taxon>
        <taxon>Streptophyta</taxon>
        <taxon>Embryophyta</taxon>
        <taxon>Tracheophyta</taxon>
        <taxon>Spermatophyta</taxon>
        <taxon>Pinopsida</taxon>
        <taxon>Pinidae</taxon>
        <taxon>Conifers II</taxon>
        <taxon>Cupressales</taxon>
        <taxon>Taxaceae</taxon>
        <taxon>Taxus</taxon>
    </lineage>
</organism>
<keyword evidence="4" id="KW-0378">Hydrolase</keyword>
<name>A0AA38FWH1_TAXCH</name>
<reference evidence="7 8" key="1">
    <citation type="journal article" date="2021" name="Nat. Plants">
        <title>The Taxus genome provides insights into paclitaxel biosynthesis.</title>
        <authorList>
            <person name="Xiong X."/>
            <person name="Gou J."/>
            <person name="Liao Q."/>
            <person name="Li Y."/>
            <person name="Zhou Q."/>
            <person name="Bi G."/>
            <person name="Li C."/>
            <person name="Du R."/>
            <person name="Wang X."/>
            <person name="Sun T."/>
            <person name="Guo L."/>
            <person name="Liang H."/>
            <person name="Lu P."/>
            <person name="Wu Y."/>
            <person name="Zhang Z."/>
            <person name="Ro D.K."/>
            <person name="Shang Y."/>
            <person name="Huang S."/>
            <person name="Yan J."/>
        </authorList>
    </citation>
    <scope>NUCLEOTIDE SEQUENCE [LARGE SCALE GENOMIC DNA]</scope>
    <source>
        <strain evidence="7">Ta-2019</strain>
    </source>
</reference>
<dbReference type="EC" id="3.4.21.89" evidence="3"/>
<feature type="domain" description="Peptidase S26" evidence="6">
    <location>
        <begin position="151"/>
        <end position="252"/>
    </location>
</feature>
<evidence type="ECO:0000313" key="7">
    <source>
        <dbReference type="EMBL" id="KAH9311761.1"/>
    </source>
</evidence>
<dbReference type="PROSITE" id="PS00761">
    <property type="entry name" value="SPASE_I_3"/>
    <property type="match status" value="1"/>
</dbReference>
<evidence type="ECO:0000256" key="2">
    <source>
        <dbReference type="ARBA" id="ARBA00009370"/>
    </source>
</evidence>
<keyword evidence="5" id="KW-1133">Transmembrane helix</keyword>
<dbReference type="GO" id="GO:0006465">
    <property type="term" value="P:signal peptide processing"/>
    <property type="evidence" value="ECO:0007669"/>
    <property type="project" value="InterPro"/>
</dbReference>
<evidence type="ECO:0000313" key="8">
    <source>
        <dbReference type="Proteomes" id="UP000824469"/>
    </source>
</evidence>
<feature type="transmembrane region" description="Helical" evidence="5">
    <location>
        <begin position="92"/>
        <end position="118"/>
    </location>
</feature>
<dbReference type="Pfam" id="PF10502">
    <property type="entry name" value="Peptidase_S26"/>
    <property type="match status" value="1"/>
</dbReference>
<dbReference type="Proteomes" id="UP000824469">
    <property type="component" value="Unassembled WGS sequence"/>
</dbReference>
<dbReference type="InterPro" id="IPR000223">
    <property type="entry name" value="Pept_S26A_signal_pept_1"/>
</dbReference>
<evidence type="ECO:0000256" key="1">
    <source>
        <dbReference type="ARBA" id="ARBA00000677"/>
    </source>
</evidence>
<dbReference type="PANTHER" id="PTHR43390:SF1">
    <property type="entry name" value="CHLOROPLAST PROCESSING PEPTIDASE"/>
    <property type="match status" value="1"/>
</dbReference>
<keyword evidence="5" id="KW-0812">Transmembrane</keyword>
<dbReference type="InterPro" id="IPR019758">
    <property type="entry name" value="Pept_S26A_signal_pept_1_CS"/>
</dbReference>
<accession>A0AA38FWH1</accession>
<dbReference type="GO" id="GO:0009535">
    <property type="term" value="C:chloroplast thylakoid membrane"/>
    <property type="evidence" value="ECO:0007669"/>
    <property type="project" value="TreeGrafter"/>
</dbReference>
<dbReference type="InterPro" id="IPR036286">
    <property type="entry name" value="LexA/Signal_pep-like_sf"/>
</dbReference>
<sequence>MNIFLIPFMHFKIPVLNVCTYIYFKGLFLLTKRLFLQAYERCMKLPKNNCLHSNNIASHSSVQGYPSVAFLITTKNSQLSTLYIKKYKILHYIIEVFHCICQMFIFIKFNSYIFWTGFFPNFFKNSRFSDFFPLPNGSGFLDLVRASFNLFIMLYYVSYYFRRPDVDDIVIFRAPKSLQEIGFSEEEVFIKRIVAKAGDLVEVHNGKLIVNGIVQSEDFVAEPAAYDMKATHVTDGCVFVMGDNRNNSCDSHV</sequence>
<protein>
    <recommendedName>
        <fullName evidence="3">signal peptidase I</fullName>
        <ecNumber evidence="3">3.4.21.89</ecNumber>
    </recommendedName>
</protein>
<dbReference type="AlphaFoldDB" id="A0AA38FWH1"/>
<dbReference type="PRINTS" id="PR00727">
    <property type="entry name" value="LEADERPTASE"/>
</dbReference>
<dbReference type="InterPro" id="IPR019533">
    <property type="entry name" value="Peptidase_S26"/>
</dbReference>
<dbReference type="CDD" id="cd06530">
    <property type="entry name" value="S26_SPase_I"/>
    <property type="match status" value="1"/>
</dbReference>
<dbReference type="GO" id="GO:0004252">
    <property type="term" value="F:serine-type endopeptidase activity"/>
    <property type="evidence" value="ECO:0007669"/>
    <property type="project" value="InterPro"/>
</dbReference>
<dbReference type="NCBIfam" id="TIGR02227">
    <property type="entry name" value="sigpep_I_bact"/>
    <property type="match status" value="1"/>
</dbReference>
<comment type="caution">
    <text evidence="7">The sequence shown here is derived from an EMBL/GenBank/DDBJ whole genome shotgun (WGS) entry which is preliminary data.</text>
</comment>